<dbReference type="RefSeq" id="WP_100026164.1">
    <property type="nucleotide sequence ID" value="NZ_CP024704.1"/>
</dbReference>
<evidence type="ECO:0000259" key="1">
    <source>
        <dbReference type="Pfam" id="PF06250"/>
    </source>
</evidence>
<name>A0A2D3PQT3_9FUSO</name>
<organism evidence="3 4">
    <name type="scientific">Fusobacterium pseudoperiodonticum</name>
    <dbReference type="NCBI Taxonomy" id="2663009"/>
    <lineage>
        <taxon>Bacteria</taxon>
        <taxon>Fusobacteriati</taxon>
        <taxon>Fusobacteriota</taxon>
        <taxon>Fusobacteriia</taxon>
        <taxon>Fusobacteriales</taxon>
        <taxon>Fusobacteriaceae</taxon>
        <taxon>Fusobacterium</taxon>
    </lineage>
</organism>
<gene>
    <name evidence="3" type="ORF">CTM98_04660</name>
</gene>
<evidence type="ECO:0000313" key="3">
    <source>
        <dbReference type="EMBL" id="ATV70001.1"/>
    </source>
</evidence>
<dbReference type="GO" id="GO:0003676">
    <property type="term" value="F:nucleic acid binding"/>
    <property type="evidence" value="ECO:0007669"/>
    <property type="project" value="InterPro"/>
</dbReference>
<dbReference type="PANTHER" id="PTHR30547">
    <property type="entry name" value="UNCHARACTERIZED PROTEIN YHCG-RELATED"/>
    <property type="match status" value="1"/>
</dbReference>
<evidence type="ECO:0000259" key="2">
    <source>
        <dbReference type="Pfam" id="PF17761"/>
    </source>
</evidence>
<dbReference type="Proteomes" id="UP000230781">
    <property type="component" value="Chromosome"/>
</dbReference>
<feature type="domain" description="YhcG N-terminal" evidence="2">
    <location>
        <begin position="12"/>
        <end position="150"/>
    </location>
</feature>
<protein>
    <recommendedName>
        <fullName evidence="5">DUF1016 domain-containing protein</fullName>
    </recommendedName>
</protein>
<evidence type="ECO:0008006" key="5">
    <source>
        <dbReference type="Google" id="ProtNLM"/>
    </source>
</evidence>
<dbReference type="Pfam" id="PF17761">
    <property type="entry name" value="DUF1016_N"/>
    <property type="match status" value="1"/>
</dbReference>
<proteinExistence type="predicted"/>
<dbReference type="Gene3D" id="3.40.1350.10">
    <property type="match status" value="1"/>
</dbReference>
<sequence>MKIEIKKDIYQEIHDLLYNARQNIISNINSTMTKTYFLIGKRIVEEEQDGNKRAEYGKNLIKMLSEKLTKEFGKGFSETNLEQMRKFFKVYGIPQTLSEEFQFNLSWSHYLILMRIKDINARNFYEIEAFENNWSLRELKRQVNSSLYERLVLSKDKEKVKELSVKGQIIEKAQDVIKDPYILEFLGLDEKSDYSENKLETEIINKLEMFLLELGKGFTFVGRQVRFTFDEKHFRIDLVFYNRLLKCFVLIDLKIGEVTHQDLGQMQMYVNYYDRCIKLPDENDTIGIIICKDKNDTLVKLTLPKDNNQIFASRYTTILPSLDEFKKIIEE</sequence>
<dbReference type="EMBL" id="CP024704">
    <property type="protein sequence ID" value="ATV70001.1"/>
    <property type="molecule type" value="Genomic_DNA"/>
</dbReference>
<dbReference type="InterPro" id="IPR011856">
    <property type="entry name" value="tRNA_endonuc-like_dom_sf"/>
</dbReference>
<feature type="domain" description="YhcG PDDEXK nuclease" evidence="1">
    <location>
        <begin position="175"/>
        <end position="323"/>
    </location>
</feature>
<dbReference type="PANTHER" id="PTHR30547:SF5">
    <property type="entry name" value="NUCLEASE YHCG-RELATED"/>
    <property type="match status" value="1"/>
</dbReference>
<dbReference type="Pfam" id="PF06250">
    <property type="entry name" value="YhcG_C"/>
    <property type="match status" value="1"/>
</dbReference>
<dbReference type="InterPro" id="IPR041527">
    <property type="entry name" value="YhcG_N"/>
</dbReference>
<accession>A0A2D3PQT3</accession>
<reference evidence="3 4" key="1">
    <citation type="submission" date="2017-11" db="EMBL/GenBank/DDBJ databases">
        <title>Genome sequencing of Fusobacterium periodonticum KCOM 2555.</title>
        <authorList>
            <person name="Kook J.-K."/>
            <person name="Park S.-N."/>
            <person name="Lim Y.K."/>
        </authorList>
    </citation>
    <scope>NUCLEOTIDE SEQUENCE [LARGE SCALE GENOMIC DNA]</scope>
    <source>
        <strain evidence="3 4">KCOM 2555</strain>
    </source>
</reference>
<evidence type="ECO:0000313" key="4">
    <source>
        <dbReference type="Proteomes" id="UP000230781"/>
    </source>
</evidence>
<dbReference type="InterPro" id="IPR009362">
    <property type="entry name" value="YhcG_C"/>
</dbReference>
<dbReference type="InterPro" id="IPR053148">
    <property type="entry name" value="PD-DEXK-like_domain"/>
</dbReference>
<dbReference type="AlphaFoldDB" id="A0A2D3PQT3"/>